<evidence type="ECO:0000256" key="3">
    <source>
        <dbReference type="SAM" id="SignalP"/>
    </source>
</evidence>
<dbReference type="InterPro" id="IPR001387">
    <property type="entry name" value="Cro/C1-type_HTH"/>
</dbReference>
<feature type="compositionally biased region" description="Basic residues" evidence="2">
    <location>
        <begin position="395"/>
        <end position="422"/>
    </location>
</feature>
<evidence type="ECO:0000259" key="4">
    <source>
        <dbReference type="PROSITE" id="PS50943"/>
    </source>
</evidence>
<organism evidence="6 7">
    <name type="scientific">Porphyromonas catoniae ATCC 51270</name>
    <dbReference type="NCBI Taxonomy" id="887901"/>
    <lineage>
        <taxon>Bacteria</taxon>
        <taxon>Pseudomonadati</taxon>
        <taxon>Bacteroidota</taxon>
        <taxon>Bacteroidia</taxon>
        <taxon>Bacteroidales</taxon>
        <taxon>Porphyromonadaceae</taxon>
        <taxon>Porphyromonas</taxon>
    </lineage>
</organism>
<dbReference type="RefSeq" id="WP_044168869.1">
    <property type="nucleotide sequence ID" value="NZ_JDFF01000018.1"/>
</dbReference>
<dbReference type="SUPFAM" id="SSF53955">
    <property type="entry name" value="Lysozyme-like"/>
    <property type="match status" value="1"/>
</dbReference>
<gene>
    <name evidence="6" type="ORF">HMPREF0636_0828</name>
</gene>
<dbReference type="InterPro" id="IPR036779">
    <property type="entry name" value="LysM_dom_sf"/>
</dbReference>
<accession>Z4WX80</accession>
<dbReference type="AlphaFoldDB" id="Z4WX80"/>
<dbReference type="InterPro" id="IPR023346">
    <property type="entry name" value="Lysozyme-like_dom_sf"/>
</dbReference>
<keyword evidence="3" id="KW-0732">Signal</keyword>
<dbReference type="GO" id="GO:0016020">
    <property type="term" value="C:membrane"/>
    <property type="evidence" value="ECO:0007669"/>
    <property type="project" value="InterPro"/>
</dbReference>
<feature type="domain" description="LysM" evidence="5">
    <location>
        <begin position="418"/>
        <end position="461"/>
    </location>
</feature>
<feature type="signal peptide" evidence="3">
    <location>
        <begin position="1"/>
        <end position="22"/>
    </location>
</feature>
<evidence type="ECO:0000259" key="5">
    <source>
        <dbReference type="PROSITE" id="PS51782"/>
    </source>
</evidence>
<feature type="region of interest" description="Disordered" evidence="2">
    <location>
        <begin position="360"/>
        <end position="427"/>
    </location>
</feature>
<evidence type="ECO:0000313" key="7">
    <source>
        <dbReference type="Proteomes" id="UP000023482"/>
    </source>
</evidence>
<dbReference type="CDD" id="cd16894">
    <property type="entry name" value="MltD-like"/>
    <property type="match status" value="1"/>
</dbReference>
<evidence type="ECO:0000256" key="2">
    <source>
        <dbReference type="SAM" id="MobiDB-lite"/>
    </source>
</evidence>
<dbReference type="EMBL" id="JDFF01000018">
    <property type="protein sequence ID" value="EWC92094.1"/>
    <property type="molecule type" value="Genomic_DNA"/>
</dbReference>
<dbReference type="PROSITE" id="PS51782">
    <property type="entry name" value="LYSM"/>
    <property type="match status" value="1"/>
</dbReference>
<dbReference type="PATRIC" id="fig|887901.3.peg.994"/>
<dbReference type="PANTHER" id="PTHR37423:SF2">
    <property type="entry name" value="MEMBRANE-BOUND LYTIC MUREIN TRANSGLYCOSYLASE C"/>
    <property type="match status" value="1"/>
</dbReference>
<comment type="similarity">
    <text evidence="1">Belongs to the transglycosylase Slt family.</text>
</comment>
<feature type="chain" id="PRO_5004990846" evidence="3">
    <location>
        <begin position="23"/>
        <end position="464"/>
    </location>
</feature>
<comment type="caution">
    <text evidence="6">The sequence shown here is derived from an EMBL/GenBank/DDBJ whole genome shotgun (WGS) entry which is preliminary data.</text>
</comment>
<dbReference type="PANTHER" id="PTHR37423">
    <property type="entry name" value="SOLUBLE LYTIC MUREIN TRANSGLYCOSYLASE-RELATED"/>
    <property type="match status" value="1"/>
</dbReference>
<dbReference type="Gene3D" id="1.10.530.10">
    <property type="match status" value="1"/>
</dbReference>
<evidence type="ECO:0000256" key="1">
    <source>
        <dbReference type="ARBA" id="ARBA00007734"/>
    </source>
</evidence>
<dbReference type="Pfam" id="PF01476">
    <property type="entry name" value="LysM"/>
    <property type="match status" value="1"/>
</dbReference>
<keyword evidence="7" id="KW-1185">Reference proteome</keyword>
<dbReference type="CDD" id="cd00118">
    <property type="entry name" value="LysM"/>
    <property type="match status" value="1"/>
</dbReference>
<dbReference type="PROSITE" id="PS00922">
    <property type="entry name" value="TRANSGLYCOSYLASE"/>
    <property type="match status" value="1"/>
</dbReference>
<dbReference type="InterPro" id="IPR008258">
    <property type="entry name" value="Transglycosylase_SLT_dom_1"/>
</dbReference>
<protein>
    <submittedName>
        <fullName evidence="6">Transglycosylase SLT domain protein</fullName>
    </submittedName>
</protein>
<dbReference type="Pfam" id="PF01464">
    <property type="entry name" value="SLT"/>
    <property type="match status" value="1"/>
</dbReference>
<dbReference type="Proteomes" id="UP000023482">
    <property type="component" value="Unassembled WGS sequence"/>
</dbReference>
<dbReference type="SUPFAM" id="SSF54106">
    <property type="entry name" value="LysM domain"/>
    <property type="match status" value="1"/>
</dbReference>
<proteinExistence type="inferred from homology"/>
<evidence type="ECO:0000313" key="6">
    <source>
        <dbReference type="EMBL" id="EWC92094.1"/>
    </source>
</evidence>
<dbReference type="SMART" id="SM00257">
    <property type="entry name" value="LysM"/>
    <property type="match status" value="1"/>
</dbReference>
<dbReference type="PROSITE" id="PS50943">
    <property type="entry name" value="HTH_CROC1"/>
    <property type="match status" value="1"/>
</dbReference>
<feature type="domain" description="HTH cro/C1-type" evidence="4">
    <location>
        <begin position="424"/>
        <end position="442"/>
    </location>
</feature>
<reference evidence="6 7" key="1">
    <citation type="submission" date="2014-01" db="EMBL/GenBank/DDBJ databases">
        <authorList>
            <person name="Durkin A.S."/>
            <person name="McCorrison J."/>
            <person name="Torralba M."/>
            <person name="Gillis M."/>
            <person name="Haft D.H."/>
            <person name="Methe B."/>
            <person name="Sutton G."/>
            <person name="Nelson K.E."/>
        </authorList>
    </citation>
    <scope>NUCLEOTIDE SEQUENCE [LARGE SCALE GENOMIC DNA]</scope>
    <source>
        <strain evidence="6 7">ATCC 51270</strain>
    </source>
</reference>
<dbReference type="InterPro" id="IPR000189">
    <property type="entry name" value="Transglyc_AS"/>
</dbReference>
<dbReference type="GO" id="GO:0008933">
    <property type="term" value="F:peptidoglycan lytic transglycosylase activity"/>
    <property type="evidence" value="ECO:0007669"/>
    <property type="project" value="InterPro"/>
</dbReference>
<name>Z4WX80_9PORP</name>
<dbReference type="InterPro" id="IPR018392">
    <property type="entry name" value="LysM"/>
</dbReference>
<dbReference type="GO" id="GO:0000270">
    <property type="term" value="P:peptidoglycan metabolic process"/>
    <property type="evidence" value="ECO:0007669"/>
    <property type="project" value="InterPro"/>
</dbReference>
<sequence>MKSYIKVITTILLFLSTLSLRAQTDSVRGRTTSSLTLASALLDPITLPASLDQDVERLLERWYSGYGQHKGVRGSTRYTPSSVSIPYTPDSVYIRMLNKMPSAMRFSYNPLVREAIELYLFRRRGLLSSMLSLADLYFPEIEVTLDKNALPMELRYLVIVESALNPKAISPAGAAGLWQLMLPTGKIYGLSVNSLVDERMDPVKSTEAACRFLKDLYRIYGDWWLVLAAYNCGPGNVNRALRRTGIEKPNFWEIYRYLPNETRRYIPLFIGAYFAMHYHREYGIVPRELGRPLATEYYTASHRVTFDRISELTGVDTETISAFNPQFRRGIIPGNNQPYPVRLPLSAIIKLDSLSEEVSSPELRVNLEGPSSSTVGKKSQKESTEGVEEATSTTKTKKRDRASKRDRQSRKAKANSHSTHKVRSGETLYSIAHKYGVSVSELKRANGLKSDRLSVGQSISVHKK</sequence>
<dbReference type="Gene3D" id="3.10.350.10">
    <property type="entry name" value="LysM domain"/>
    <property type="match status" value="1"/>
</dbReference>